<dbReference type="Pfam" id="PF07670">
    <property type="entry name" value="Gate"/>
    <property type="match status" value="1"/>
</dbReference>
<organism evidence="11">
    <name type="scientific">marine metagenome</name>
    <dbReference type="NCBI Taxonomy" id="408172"/>
    <lineage>
        <taxon>unclassified sequences</taxon>
        <taxon>metagenomes</taxon>
        <taxon>ecological metagenomes</taxon>
    </lineage>
</organism>
<evidence type="ECO:0000259" key="8">
    <source>
        <dbReference type="Pfam" id="PF01773"/>
    </source>
</evidence>
<keyword evidence="3" id="KW-1003">Cell membrane</keyword>
<feature type="domain" description="Concentrative nucleoside transporter C-terminal" evidence="9">
    <location>
        <begin position="236"/>
        <end position="447"/>
    </location>
</feature>
<evidence type="ECO:0008006" key="12">
    <source>
        <dbReference type="Google" id="ProtNLM"/>
    </source>
</evidence>
<dbReference type="InterPro" id="IPR011657">
    <property type="entry name" value="CNT_C_dom"/>
</dbReference>
<dbReference type="GO" id="GO:0005337">
    <property type="term" value="F:nucleoside transmembrane transporter activity"/>
    <property type="evidence" value="ECO:0007669"/>
    <property type="project" value="InterPro"/>
</dbReference>
<keyword evidence="5 7" id="KW-1133">Transmembrane helix</keyword>
<feature type="domain" description="Concentrative nucleoside transporter N-terminal" evidence="8">
    <location>
        <begin position="24"/>
        <end position="97"/>
    </location>
</feature>
<evidence type="ECO:0000259" key="10">
    <source>
        <dbReference type="Pfam" id="PF07670"/>
    </source>
</evidence>
<feature type="transmembrane region" description="Helical" evidence="7">
    <location>
        <begin position="203"/>
        <end position="225"/>
    </location>
</feature>
<feature type="transmembrane region" description="Helical" evidence="7">
    <location>
        <begin position="431"/>
        <end position="449"/>
    </location>
</feature>
<dbReference type="InterPro" id="IPR011642">
    <property type="entry name" value="Gate_dom"/>
</dbReference>
<dbReference type="InterPro" id="IPR002668">
    <property type="entry name" value="CNT_N_dom"/>
</dbReference>
<proteinExistence type="inferred from homology"/>
<evidence type="ECO:0000256" key="7">
    <source>
        <dbReference type="SAM" id="Phobius"/>
    </source>
</evidence>
<evidence type="ECO:0000256" key="2">
    <source>
        <dbReference type="ARBA" id="ARBA00009033"/>
    </source>
</evidence>
<dbReference type="PANTHER" id="PTHR10590">
    <property type="entry name" value="SODIUM/NUCLEOSIDE COTRANSPORTER"/>
    <property type="match status" value="1"/>
</dbReference>
<feature type="transmembrane region" description="Helical" evidence="7">
    <location>
        <begin position="237"/>
        <end position="256"/>
    </location>
</feature>
<accession>A0A381NNW6</accession>
<dbReference type="AlphaFoldDB" id="A0A381NNW6"/>
<evidence type="ECO:0000256" key="1">
    <source>
        <dbReference type="ARBA" id="ARBA00004651"/>
    </source>
</evidence>
<dbReference type="Pfam" id="PF01773">
    <property type="entry name" value="Nucleos_tra2_N"/>
    <property type="match status" value="1"/>
</dbReference>
<feature type="transmembrane region" description="Helical" evidence="7">
    <location>
        <begin position="295"/>
        <end position="317"/>
    </location>
</feature>
<keyword evidence="6 7" id="KW-0472">Membrane</keyword>
<feature type="transmembrane region" description="Helical" evidence="7">
    <location>
        <begin position="48"/>
        <end position="72"/>
    </location>
</feature>
<comment type="subcellular location">
    <subcellularLocation>
        <location evidence="1">Cell membrane</location>
        <topology evidence="1">Multi-pass membrane protein</topology>
    </subcellularLocation>
</comment>
<dbReference type="PANTHER" id="PTHR10590:SF4">
    <property type="entry name" value="SOLUTE CARRIER FAMILY 28 MEMBER 3"/>
    <property type="match status" value="1"/>
</dbReference>
<keyword evidence="4 7" id="KW-0812">Transmembrane</keyword>
<feature type="transmembrane region" description="Helical" evidence="7">
    <location>
        <begin position="356"/>
        <end position="378"/>
    </location>
</feature>
<comment type="similarity">
    <text evidence="2">Belongs to the concentrative nucleoside transporter (CNT) (TC 2.A.41) family.</text>
</comment>
<feature type="transmembrane region" description="Helical" evidence="7">
    <location>
        <begin position="329"/>
        <end position="350"/>
    </location>
</feature>
<reference evidence="11" key="1">
    <citation type="submission" date="2018-05" db="EMBL/GenBank/DDBJ databases">
        <authorList>
            <person name="Lanie J.A."/>
            <person name="Ng W.-L."/>
            <person name="Kazmierczak K.M."/>
            <person name="Andrzejewski T.M."/>
            <person name="Davidsen T.M."/>
            <person name="Wayne K.J."/>
            <person name="Tettelin H."/>
            <person name="Glass J.I."/>
            <person name="Rusch D."/>
            <person name="Podicherti R."/>
            <person name="Tsui H.-C.T."/>
            <person name="Winkler M.E."/>
        </authorList>
    </citation>
    <scope>NUCLEOTIDE SEQUENCE</scope>
</reference>
<evidence type="ECO:0000256" key="5">
    <source>
        <dbReference type="ARBA" id="ARBA00022989"/>
    </source>
</evidence>
<evidence type="ECO:0000256" key="3">
    <source>
        <dbReference type="ARBA" id="ARBA00022475"/>
    </source>
</evidence>
<dbReference type="Pfam" id="PF07662">
    <property type="entry name" value="Nucleos_tra2_C"/>
    <property type="match status" value="1"/>
</dbReference>
<evidence type="ECO:0000256" key="6">
    <source>
        <dbReference type="ARBA" id="ARBA00023136"/>
    </source>
</evidence>
<name>A0A381NNW6_9ZZZZ</name>
<feature type="transmembrane region" description="Helical" evidence="7">
    <location>
        <begin position="20"/>
        <end position="36"/>
    </location>
</feature>
<feature type="domain" description="Nucleoside transporter/FeoB GTPase Gate" evidence="10">
    <location>
        <begin position="128"/>
        <end position="228"/>
    </location>
</feature>
<protein>
    <recommendedName>
        <fullName evidence="12">NupC/NupG family nucleoside CNT transporter</fullName>
    </recommendedName>
</protein>
<evidence type="ECO:0000259" key="9">
    <source>
        <dbReference type="Pfam" id="PF07662"/>
    </source>
</evidence>
<feature type="transmembrane region" description="Helical" evidence="7">
    <location>
        <begin position="131"/>
        <end position="150"/>
    </location>
</feature>
<dbReference type="EMBL" id="UINC01000488">
    <property type="protein sequence ID" value="SUZ56217.1"/>
    <property type="molecule type" value="Genomic_DNA"/>
</dbReference>
<evidence type="ECO:0000313" key="11">
    <source>
        <dbReference type="EMBL" id="SUZ56217.1"/>
    </source>
</evidence>
<evidence type="ECO:0000256" key="4">
    <source>
        <dbReference type="ARBA" id="ARBA00022692"/>
    </source>
</evidence>
<sequence>MQLFLAFQDPSFLAAGPARLRAAMGAVLIVTVAWTLSTERSKISWRLVAWGLVLQFAFAGLVLQTPLGVAFFDWVNGLVSALLTYAEEGGRFIFGNLVSNNVPVGVVEGGQGFTETPGVVARTGAFFAFRIFPNIIFVSCLMTVLYHLGIMQRVVQLLAWIMQRTLRTSGAETLCAASNIFVGLMESPLAVKPFIRGMTESELMAVMTVGMATISGGVLAAYAGMMAPFHPAAAGHLIAASVMSAPAAFVIAKLLVPETGKPETLGVLGVEVQVEKPDVNVIDAAARGAAEGLKLALVVGAMLIAFIALVALANGVVGWAGSLAGFDGLSIEGMLGWVLAPVAWLLGVTWMDAGVIGQLIGVDFVLNEFVAFGQLQGLLQGGAELQERSVVIGIYALATFANFGSVAMTIAGLGEIAPSRRQDLARLGMKAMLAGLLAALLTATFAGMLT</sequence>
<dbReference type="InterPro" id="IPR008276">
    <property type="entry name" value="C_nuclsd_transpt"/>
</dbReference>
<gene>
    <name evidence="11" type="ORF">METZ01_LOCUS9071</name>
</gene>
<dbReference type="GO" id="GO:0005886">
    <property type="term" value="C:plasma membrane"/>
    <property type="evidence" value="ECO:0007669"/>
    <property type="project" value="UniProtKB-SubCell"/>
</dbReference>
<dbReference type="GO" id="GO:0015293">
    <property type="term" value="F:symporter activity"/>
    <property type="evidence" value="ECO:0007669"/>
    <property type="project" value="TreeGrafter"/>
</dbReference>
<feature type="transmembrane region" description="Helical" evidence="7">
    <location>
        <begin position="390"/>
        <end position="411"/>
    </location>
</feature>